<dbReference type="SUPFAM" id="SSF57850">
    <property type="entry name" value="RING/U-box"/>
    <property type="match status" value="1"/>
</dbReference>
<dbReference type="GO" id="GO:0008270">
    <property type="term" value="F:zinc ion binding"/>
    <property type="evidence" value="ECO:0007669"/>
    <property type="project" value="UniProtKB-KW"/>
</dbReference>
<name>A0ABD6EUW2_9BILA</name>
<protein>
    <recommendedName>
        <fullName evidence="6">RING-type domain-containing protein</fullName>
    </recommendedName>
</protein>
<dbReference type="InterPro" id="IPR013083">
    <property type="entry name" value="Znf_RING/FYVE/PHD"/>
</dbReference>
<evidence type="ECO:0000256" key="5">
    <source>
        <dbReference type="SAM" id="MobiDB-lite"/>
    </source>
</evidence>
<reference evidence="7 8" key="1">
    <citation type="submission" date="2024-08" db="EMBL/GenBank/DDBJ databases">
        <title>Gnathostoma spinigerum genome.</title>
        <authorList>
            <person name="Gonzalez-Bertolin B."/>
            <person name="Monzon S."/>
            <person name="Zaballos A."/>
            <person name="Jimenez P."/>
            <person name="Dekumyoy P."/>
            <person name="Varona S."/>
            <person name="Cuesta I."/>
            <person name="Sumanam S."/>
            <person name="Adisakwattana P."/>
            <person name="Gasser R.B."/>
            <person name="Hernandez-Gonzalez A."/>
            <person name="Young N.D."/>
            <person name="Perteguer M.J."/>
        </authorList>
    </citation>
    <scope>NUCLEOTIDE SEQUENCE [LARGE SCALE GENOMIC DNA]</scope>
    <source>
        <strain evidence="7">AL3</strain>
        <tissue evidence="7">Liver</tissue>
    </source>
</reference>
<sequence>MNIASSTAVPSVAVLGSINTSQMAGQTPVAIPASAYPSLSFVPGPTLTAGPPSASTGMLPSSPAYFPMPNVIESTFAQTAAAATFATPLVYPSTLATAYYPAAPQPSGTPCNFLSSGTPITAVCHCVYAQPCALHHRPISYAPRSVNSLARGPSSSAVGHSSHSHLSSSAPLPLQVPTLPPTLAPPLRSAAMRMKRPVVHASGPSSSSGAGSDLEAASVGHVQPKARRINDNREGSASIPTAAPRSENMRSSQHSMCCECHSRAVCHSCSCHHHCPQHTSCSCNPLSSTMAVPSRLRRETEINPIHDLILSSRMAQLERERQANNSWFHRQQYLAAGGLVGVDVVTRRVTPHPLVMFPRYHPPLMELSMVVLQPHETTVVVGGPMPASAEPLPVGASLEQIERFTTLHRFVKDTDLPETEQERCTVCLMNFETDEQVRSLRCAHLFHVGCIDRWLVYNKKCPVCRLDVDKTEIIVS</sequence>
<evidence type="ECO:0000313" key="8">
    <source>
        <dbReference type="Proteomes" id="UP001608902"/>
    </source>
</evidence>
<feature type="region of interest" description="Disordered" evidence="5">
    <location>
        <begin position="198"/>
        <end position="247"/>
    </location>
</feature>
<dbReference type="SMART" id="SM00184">
    <property type="entry name" value="RING"/>
    <property type="match status" value="1"/>
</dbReference>
<organism evidence="7 8">
    <name type="scientific">Gnathostoma spinigerum</name>
    <dbReference type="NCBI Taxonomy" id="75299"/>
    <lineage>
        <taxon>Eukaryota</taxon>
        <taxon>Metazoa</taxon>
        <taxon>Ecdysozoa</taxon>
        <taxon>Nematoda</taxon>
        <taxon>Chromadorea</taxon>
        <taxon>Rhabditida</taxon>
        <taxon>Spirurina</taxon>
        <taxon>Gnathostomatomorpha</taxon>
        <taxon>Gnathostomatoidea</taxon>
        <taxon>Gnathostomatidae</taxon>
        <taxon>Gnathostoma</taxon>
    </lineage>
</organism>
<dbReference type="InterPro" id="IPR051834">
    <property type="entry name" value="RING_finger_E3_ligase"/>
</dbReference>
<evidence type="ECO:0000256" key="1">
    <source>
        <dbReference type="ARBA" id="ARBA00022723"/>
    </source>
</evidence>
<keyword evidence="2 4" id="KW-0863">Zinc-finger</keyword>
<proteinExistence type="predicted"/>
<dbReference type="EMBL" id="JBGFUD010005446">
    <property type="protein sequence ID" value="MFH4980362.1"/>
    <property type="molecule type" value="Genomic_DNA"/>
</dbReference>
<accession>A0ABD6EUW2</accession>
<gene>
    <name evidence="7" type="ORF">AB6A40_007071</name>
</gene>
<dbReference type="InterPro" id="IPR001841">
    <property type="entry name" value="Znf_RING"/>
</dbReference>
<comment type="caution">
    <text evidence="7">The sequence shown here is derived from an EMBL/GenBank/DDBJ whole genome shotgun (WGS) entry which is preliminary data.</text>
</comment>
<feature type="compositionally biased region" description="Low complexity" evidence="5">
    <location>
        <begin position="152"/>
        <end position="177"/>
    </location>
</feature>
<evidence type="ECO:0000259" key="6">
    <source>
        <dbReference type="PROSITE" id="PS50089"/>
    </source>
</evidence>
<dbReference type="AlphaFoldDB" id="A0ABD6EUW2"/>
<keyword evidence="3" id="KW-0862">Zinc</keyword>
<dbReference type="Proteomes" id="UP001608902">
    <property type="component" value="Unassembled WGS sequence"/>
</dbReference>
<keyword evidence="8" id="KW-1185">Reference proteome</keyword>
<feature type="compositionally biased region" description="Low complexity" evidence="5">
    <location>
        <begin position="201"/>
        <end position="218"/>
    </location>
</feature>
<keyword evidence="1" id="KW-0479">Metal-binding</keyword>
<evidence type="ECO:0000256" key="4">
    <source>
        <dbReference type="PROSITE-ProRule" id="PRU00175"/>
    </source>
</evidence>
<dbReference type="Pfam" id="PF13639">
    <property type="entry name" value="zf-RING_2"/>
    <property type="match status" value="1"/>
</dbReference>
<evidence type="ECO:0000256" key="2">
    <source>
        <dbReference type="ARBA" id="ARBA00022771"/>
    </source>
</evidence>
<dbReference type="Gene3D" id="3.30.40.10">
    <property type="entry name" value="Zinc/RING finger domain, C3HC4 (zinc finger)"/>
    <property type="match status" value="1"/>
</dbReference>
<dbReference type="PANTHER" id="PTHR45931">
    <property type="entry name" value="SI:CH211-59O9.10"/>
    <property type="match status" value="1"/>
</dbReference>
<dbReference type="PROSITE" id="PS50089">
    <property type="entry name" value="ZF_RING_2"/>
    <property type="match status" value="1"/>
</dbReference>
<dbReference type="PANTHER" id="PTHR45931:SF16">
    <property type="entry name" value="RING_U-BOX SUPERFAMILY PROTEIN"/>
    <property type="match status" value="1"/>
</dbReference>
<evidence type="ECO:0000256" key="3">
    <source>
        <dbReference type="ARBA" id="ARBA00022833"/>
    </source>
</evidence>
<feature type="domain" description="RING-type" evidence="6">
    <location>
        <begin position="424"/>
        <end position="465"/>
    </location>
</feature>
<evidence type="ECO:0000313" key="7">
    <source>
        <dbReference type="EMBL" id="MFH4980362.1"/>
    </source>
</evidence>
<feature type="region of interest" description="Disordered" evidence="5">
    <location>
        <begin position="148"/>
        <end position="184"/>
    </location>
</feature>